<gene>
    <name evidence="9" type="ORF">UBRO2_02434</name>
    <name evidence="8" type="ORF">UBRO_06755</name>
</gene>
<feature type="domain" description="BHLH" evidence="7">
    <location>
        <begin position="365"/>
        <end position="416"/>
    </location>
</feature>
<evidence type="ECO:0000313" key="8">
    <source>
        <dbReference type="EMBL" id="SAM84133.1"/>
    </source>
</evidence>
<dbReference type="GO" id="GO:0045944">
    <property type="term" value="P:positive regulation of transcription by RNA polymerase II"/>
    <property type="evidence" value="ECO:0007669"/>
    <property type="project" value="TreeGrafter"/>
</dbReference>
<evidence type="ECO:0000313" key="9">
    <source>
        <dbReference type="EMBL" id="SYW78242.1"/>
    </source>
</evidence>
<dbReference type="AlphaFoldDB" id="A0A1K0G8N6"/>
<keyword evidence="4" id="KW-0804">Transcription</keyword>
<evidence type="ECO:0000256" key="5">
    <source>
        <dbReference type="ARBA" id="ARBA00023242"/>
    </source>
</evidence>
<dbReference type="Gene3D" id="4.10.280.10">
    <property type="entry name" value="Helix-loop-helix DNA-binding domain"/>
    <property type="match status" value="1"/>
</dbReference>
<keyword evidence="11" id="KW-1185">Reference proteome</keyword>
<feature type="compositionally biased region" description="Basic and acidic residues" evidence="6">
    <location>
        <begin position="542"/>
        <end position="551"/>
    </location>
</feature>
<evidence type="ECO:0000256" key="4">
    <source>
        <dbReference type="ARBA" id="ARBA00023163"/>
    </source>
</evidence>
<feature type="compositionally biased region" description="Basic and acidic residues" evidence="6">
    <location>
        <begin position="442"/>
        <end position="463"/>
    </location>
</feature>
<reference evidence="10" key="1">
    <citation type="submission" date="2016-04" db="EMBL/GenBank/DDBJ databases">
        <authorList>
            <person name="Guldener U."/>
            <person name="Guldener U."/>
        </authorList>
    </citation>
    <scope>NUCLEOTIDE SEQUENCE [LARGE SCALE GENOMIC DNA]</scope>
    <source>
        <strain evidence="10">UB2112</strain>
    </source>
</reference>
<dbReference type="CDD" id="cd00083">
    <property type="entry name" value="bHLH_SF"/>
    <property type="match status" value="1"/>
</dbReference>
<feature type="compositionally biased region" description="Basic and acidic residues" evidence="6">
    <location>
        <begin position="1"/>
        <end position="11"/>
    </location>
</feature>
<dbReference type="OrthoDB" id="5778525at2759"/>
<name>A0A1K0G8N6_9BASI</name>
<feature type="compositionally biased region" description="Basic and acidic residues" evidence="6">
    <location>
        <begin position="204"/>
        <end position="233"/>
    </location>
</feature>
<keyword evidence="5" id="KW-0539">Nucleus</keyword>
<dbReference type="InterPro" id="IPR036638">
    <property type="entry name" value="HLH_DNA-bd_sf"/>
</dbReference>
<reference evidence="9" key="3">
    <citation type="submission" date="2018-08" db="EMBL/GenBank/DDBJ databases">
        <authorList>
            <person name="Guldener U."/>
        </authorList>
    </citation>
    <scope>NUCLEOTIDE SEQUENCE</scope>
    <source>
        <strain evidence="9">UB2</strain>
    </source>
</reference>
<evidence type="ECO:0000256" key="3">
    <source>
        <dbReference type="ARBA" id="ARBA00023159"/>
    </source>
</evidence>
<sequence length="614" mass="67629">MFLDRSSEGERNTLTPISSLSSHDDHFRRSDPHMRGEDNSANRSLRAPLTKAESMYDDPMRRPSSALDHHRTPPAGLLPRPQREMEPIRKPPFPQSAEEAYGASANPPQYARSGPPPPPFHRDLERGSPVSDEGAWRSSHERPDPRFAPKDAYSPHMTSAPYAARDEARSAFGSHSSEDPHRPRMPAPPSNMRDDGPWRVASTSRDRADMHPDLLAHERAREEELRWREERGGRPIYPYDQGPGYPSMGLYSHDPRSAGRPLDPDLMDDGRRIRRRATSSLADDDAAAQRYPPRGARPYGSDAYSPPESRSHSTALTQANMRPGMLAGMEPPRPASTLGVMPTASTAASAAPVQPASTTNAVNANRRVAHLLSEQKRRESINTGFEDLRQAIPACRDGQDSKASILKRALEYIRELESVVKRQHRPSFENGAIGGGYSNRSPPDDKDDFRCFGRPSSDEERRGPNRQMTGSSSSSSEAGPGPRIDGLPSNAYGPGAANGYPPIHGGSHHLRGYPQYGPPHLPPVPHPSMNAARNMNGAPAKRWAEDLDECQRSPSRRRVSDGEEGNAERSPVGANYVTAIAPPRSPLLRSPALEKPRDWHLLDNKSLVDSAVRV</sequence>
<evidence type="ECO:0000313" key="11">
    <source>
        <dbReference type="Proteomes" id="UP000658997"/>
    </source>
</evidence>
<evidence type="ECO:0000256" key="2">
    <source>
        <dbReference type="ARBA" id="ARBA00023125"/>
    </source>
</evidence>
<evidence type="ECO:0000256" key="1">
    <source>
        <dbReference type="ARBA" id="ARBA00023015"/>
    </source>
</evidence>
<dbReference type="Proteomes" id="UP000658997">
    <property type="component" value="Unassembled WGS sequence"/>
</dbReference>
<dbReference type="PANTHER" id="PTHR10328">
    <property type="entry name" value="PROTEIN MAX MYC-ASSOCIATED FACTOR X"/>
    <property type="match status" value="1"/>
</dbReference>
<accession>A0A1K0G8N6</accession>
<dbReference type="GO" id="GO:0003677">
    <property type="term" value="F:DNA binding"/>
    <property type="evidence" value="ECO:0007669"/>
    <property type="project" value="UniProtKB-KW"/>
</dbReference>
<dbReference type="Pfam" id="PF00010">
    <property type="entry name" value="HLH"/>
    <property type="match status" value="1"/>
</dbReference>
<keyword evidence="3" id="KW-0010">Activator</keyword>
<feature type="compositionally biased region" description="Pro residues" evidence="6">
    <location>
        <begin position="516"/>
        <end position="526"/>
    </location>
</feature>
<feature type="compositionally biased region" description="Polar residues" evidence="6">
    <location>
        <begin position="12"/>
        <end position="21"/>
    </location>
</feature>
<dbReference type="Proteomes" id="UP000179920">
    <property type="component" value="Chromosome XIII"/>
</dbReference>
<dbReference type="EMBL" id="LT558129">
    <property type="protein sequence ID" value="SAM84133.1"/>
    <property type="molecule type" value="Genomic_DNA"/>
</dbReference>
<dbReference type="EMBL" id="ULHB01000037">
    <property type="protein sequence ID" value="SYW78242.1"/>
    <property type="molecule type" value="Genomic_DNA"/>
</dbReference>
<dbReference type="PROSITE" id="PS50888">
    <property type="entry name" value="BHLH"/>
    <property type="match status" value="1"/>
</dbReference>
<evidence type="ECO:0000313" key="10">
    <source>
        <dbReference type="Proteomes" id="UP000179920"/>
    </source>
</evidence>
<dbReference type="InterPro" id="IPR011598">
    <property type="entry name" value="bHLH_dom"/>
</dbReference>
<dbReference type="SMART" id="SM00353">
    <property type="entry name" value="HLH"/>
    <property type="match status" value="1"/>
</dbReference>
<organism evidence="8 10">
    <name type="scientific">Ustilago bromivora</name>
    <dbReference type="NCBI Taxonomy" id="307758"/>
    <lineage>
        <taxon>Eukaryota</taxon>
        <taxon>Fungi</taxon>
        <taxon>Dikarya</taxon>
        <taxon>Basidiomycota</taxon>
        <taxon>Ustilaginomycotina</taxon>
        <taxon>Ustilaginomycetes</taxon>
        <taxon>Ustilaginales</taxon>
        <taxon>Ustilaginaceae</taxon>
        <taxon>Ustilago</taxon>
    </lineage>
</organism>
<keyword evidence="1" id="KW-0805">Transcription regulation</keyword>
<feature type="region of interest" description="Disordered" evidence="6">
    <location>
        <begin position="1"/>
        <end position="343"/>
    </location>
</feature>
<feature type="compositionally biased region" description="Basic and acidic residues" evidence="6">
    <location>
        <begin position="22"/>
        <end position="40"/>
    </location>
</feature>
<feature type="region of interest" description="Disordered" evidence="6">
    <location>
        <begin position="427"/>
        <end position="593"/>
    </location>
</feature>
<dbReference type="GO" id="GO:0090575">
    <property type="term" value="C:RNA polymerase II transcription regulator complex"/>
    <property type="evidence" value="ECO:0007669"/>
    <property type="project" value="TreeGrafter"/>
</dbReference>
<dbReference type="SUPFAM" id="SSF47459">
    <property type="entry name" value="HLH, helix-loop-helix DNA-binding domain"/>
    <property type="match status" value="1"/>
</dbReference>
<keyword evidence="2" id="KW-0238">DNA-binding</keyword>
<protein>
    <recommendedName>
        <fullName evidence="7">BHLH domain-containing protein</fullName>
    </recommendedName>
</protein>
<evidence type="ECO:0000256" key="6">
    <source>
        <dbReference type="SAM" id="MobiDB-lite"/>
    </source>
</evidence>
<reference evidence="8" key="2">
    <citation type="submission" date="2016-04" db="EMBL/GenBank/DDBJ databases">
        <authorList>
            <person name="Evans L.H."/>
            <person name="Alamgir A."/>
            <person name="Owens N."/>
            <person name="Weber N.D."/>
            <person name="Virtaneva K."/>
            <person name="Barbian K."/>
            <person name="Babar A."/>
            <person name="Rosenke K."/>
        </authorList>
    </citation>
    <scope>NUCLEOTIDE SEQUENCE</scope>
    <source>
        <strain evidence="8">UB2112</strain>
    </source>
</reference>
<dbReference type="GO" id="GO:0046983">
    <property type="term" value="F:protein dimerization activity"/>
    <property type="evidence" value="ECO:0007669"/>
    <property type="project" value="InterPro"/>
</dbReference>
<evidence type="ECO:0000259" key="7">
    <source>
        <dbReference type="PROSITE" id="PS50888"/>
    </source>
</evidence>
<dbReference type="PANTHER" id="PTHR10328:SF3">
    <property type="entry name" value="PROTEIN MAX"/>
    <property type="match status" value="1"/>
</dbReference>
<dbReference type="GO" id="GO:0003700">
    <property type="term" value="F:DNA-binding transcription factor activity"/>
    <property type="evidence" value="ECO:0007669"/>
    <property type="project" value="TreeGrafter"/>
</dbReference>
<feature type="compositionally biased region" description="Basic and acidic residues" evidence="6">
    <location>
        <begin position="134"/>
        <end position="149"/>
    </location>
</feature>
<proteinExistence type="predicted"/>